<reference evidence="14 15" key="1">
    <citation type="submission" date="2020-01" db="EMBL/GenBank/DDBJ databases">
        <title>Complete and circular genome sequences of six lactobacillus isolates from horses.</title>
        <authorList>
            <person name="Hassan H.M."/>
        </authorList>
    </citation>
    <scope>NUCLEOTIDE SEQUENCE [LARGE SCALE GENOMIC DNA]</scope>
    <source>
        <strain evidence="14 15">1A</strain>
    </source>
</reference>
<comment type="similarity">
    <text evidence="2">Belongs to the ROK (NagC/XylR) family.</text>
</comment>
<dbReference type="EC" id="2.7.1.4" evidence="11"/>
<keyword evidence="4" id="KW-0479">Metal-binding</keyword>
<comment type="catalytic activity">
    <reaction evidence="12">
        <text>D-fructose + ATP = D-fructose 6-phosphate + ADP + H(+)</text>
        <dbReference type="Rhea" id="RHEA:16125"/>
        <dbReference type="ChEBI" id="CHEBI:15378"/>
        <dbReference type="ChEBI" id="CHEBI:30616"/>
        <dbReference type="ChEBI" id="CHEBI:37721"/>
        <dbReference type="ChEBI" id="CHEBI:61527"/>
        <dbReference type="ChEBI" id="CHEBI:456216"/>
        <dbReference type="EC" id="2.7.1.4"/>
    </reaction>
</comment>
<evidence type="ECO:0000313" key="14">
    <source>
        <dbReference type="EMBL" id="QLL78593.1"/>
    </source>
</evidence>
<evidence type="ECO:0000256" key="13">
    <source>
        <dbReference type="ARBA" id="ARBA00074653"/>
    </source>
</evidence>
<evidence type="ECO:0000313" key="15">
    <source>
        <dbReference type="Proteomes" id="UP000510886"/>
    </source>
</evidence>
<evidence type="ECO:0000256" key="8">
    <source>
        <dbReference type="ARBA" id="ARBA00022840"/>
    </source>
</evidence>
<keyword evidence="6" id="KW-0418">Kinase</keyword>
<dbReference type="Proteomes" id="UP000510886">
    <property type="component" value="Chromosome"/>
</dbReference>
<dbReference type="GO" id="GO:0046872">
    <property type="term" value="F:metal ion binding"/>
    <property type="evidence" value="ECO:0007669"/>
    <property type="project" value="UniProtKB-KW"/>
</dbReference>
<name>A0A7H9ELI9_9LACO</name>
<dbReference type="InterPro" id="IPR000600">
    <property type="entry name" value="ROK"/>
</dbReference>
<dbReference type="EMBL" id="CP047418">
    <property type="protein sequence ID" value="QLL78593.1"/>
    <property type="molecule type" value="Genomic_DNA"/>
</dbReference>
<dbReference type="PANTHER" id="PTHR42742:SF3">
    <property type="entry name" value="FRUCTOKINASE"/>
    <property type="match status" value="1"/>
</dbReference>
<accession>A0A7H9ELI9</accession>
<dbReference type="InterPro" id="IPR043129">
    <property type="entry name" value="ATPase_NBD"/>
</dbReference>
<comment type="cofactor">
    <cofactor evidence="1">
        <name>Mg(2+)</name>
        <dbReference type="ChEBI" id="CHEBI:18420"/>
    </cofactor>
</comment>
<evidence type="ECO:0000256" key="10">
    <source>
        <dbReference type="ARBA" id="ARBA00023277"/>
    </source>
</evidence>
<sequence>MATLVGGIEAGGTKFVCVVGTPDGEIKDSVRFPTEAPEQTMANVFKFFDQYDVKVIAIGSFGPIDINEDSATYGYITSTPKPGWTNFDFVGAMEKQYPGVKILWTTDVNIAGYGEYKAGAAKGHKNVLYVTVGTGVGVGYVQDGKFFQGFSHPEGGHMLPRRYPGDDFKGVCPYHGSCIEGLTAGPAVEARAGKKGHLLAVDDKVWDYEAFYLAQACATYTVTFRPDIIVFGGGVMKQEQLFDKIRKQTAELLNGYLDTPNMEDYIVHVGLGDDAGIKGCLLWAGDNL</sequence>
<keyword evidence="8" id="KW-0067">ATP-binding</keyword>
<dbReference type="CDD" id="cd24067">
    <property type="entry name" value="ASKHA_NBD_ROK_BsFRK-like"/>
    <property type="match status" value="1"/>
</dbReference>
<keyword evidence="9" id="KW-0460">Magnesium</keyword>
<keyword evidence="7" id="KW-0862">Zinc</keyword>
<evidence type="ECO:0000256" key="6">
    <source>
        <dbReference type="ARBA" id="ARBA00022777"/>
    </source>
</evidence>
<dbReference type="Pfam" id="PF00480">
    <property type="entry name" value="ROK"/>
    <property type="match status" value="1"/>
</dbReference>
<evidence type="ECO:0000256" key="5">
    <source>
        <dbReference type="ARBA" id="ARBA00022741"/>
    </source>
</evidence>
<dbReference type="PANTHER" id="PTHR42742">
    <property type="entry name" value="TRANSCRIPTIONAL REPRESSOR MPRA"/>
    <property type="match status" value="1"/>
</dbReference>
<evidence type="ECO:0000256" key="4">
    <source>
        <dbReference type="ARBA" id="ARBA00022723"/>
    </source>
</evidence>
<organism evidence="14 15">
    <name type="scientific">Ligilactobacillus saerimneri</name>
    <dbReference type="NCBI Taxonomy" id="228229"/>
    <lineage>
        <taxon>Bacteria</taxon>
        <taxon>Bacillati</taxon>
        <taxon>Bacillota</taxon>
        <taxon>Bacilli</taxon>
        <taxon>Lactobacillales</taxon>
        <taxon>Lactobacillaceae</taxon>
        <taxon>Ligilactobacillus</taxon>
    </lineage>
</organism>
<dbReference type="GO" id="GO:0005524">
    <property type="term" value="F:ATP binding"/>
    <property type="evidence" value="ECO:0007669"/>
    <property type="project" value="UniProtKB-KW"/>
</dbReference>
<evidence type="ECO:0000256" key="2">
    <source>
        <dbReference type="ARBA" id="ARBA00006479"/>
    </source>
</evidence>
<keyword evidence="3" id="KW-0808">Transferase</keyword>
<dbReference type="RefSeq" id="WP_180848768.1">
    <property type="nucleotide sequence ID" value="NZ_CANCVW010000013.1"/>
</dbReference>
<evidence type="ECO:0000256" key="1">
    <source>
        <dbReference type="ARBA" id="ARBA00001946"/>
    </source>
</evidence>
<evidence type="ECO:0000256" key="12">
    <source>
        <dbReference type="ARBA" id="ARBA00048451"/>
    </source>
</evidence>
<dbReference type="FunFam" id="3.30.420.40:FF:000136">
    <property type="entry name" value="Putative fructokinase"/>
    <property type="match status" value="1"/>
</dbReference>
<dbReference type="Gene3D" id="3.30.420.40">
    <property type="match status" value="2"/>
</dbReference>
<dbReference type="KEGG" id="lsw:GTO87_08355"/>
<evidence type="ECO:0000256" key="9">
    <source>
        <dbReference type="ARBA" id="ARBA00022842"/>
    </source>
</evidence>
<dbReference type="FunFam" id="3.30.420.40:FF:000153">
    <property type="entry name" value="Putative fructokinase"/>
    <property type="match status" value="1"/>
</dbReference>
<dbReference type="AlphaFoldDB" id="A0A7H9ELI9"/>
<keyword evidence="5" id="KW-0547">Nucleotide-binding</keyword>
<dbReference type="GO" id="GO:0008865">
    <property type="term" value="F:fructokinase activity"/>
    <property type="evidence" value="ECO:0007669"/>
    <property type="project" value="UniProtKB-EC"/>
</dbReference>
<evidence type="ECO:0000256" key="7">
    <source>
        <dbReference type="ARBA" id="ARBA00022833"/>
    </source>
</evidence>
<keyword evidence="10" id="KW-0119">Carbohydrate metabolism</keyword>
<evidence type="ECO:0000256" key="3">
    <source>
        <dbReference type="ARBA" id="ARBA00022679"/>
    </source>
</evidence>
<dbReference type="SUPFAM" id="SSF53067">
    <property type="entry name" value="Actin-like ATPase domain"/>
    <property type="match status" value="1"/>
</dbReference>
<dbReference type="InterPro" id="IPR051804">
    <property type="entry name" value="Carb_Metab_Reg_Kinase/Isom"/>
</dbReference>
<protein>
    <recommendedName>
        <fullName evidence="13">Fructokinase</fullName>
        <ecNumber evidence="11">2.7.1.4</ecNumber>
    </recommendedName>
</protein>
<gene>
    <name evidence="14" type="ORF">GTO87_08355</name>
</gene>
<proteinExistence type="inferred from homology"/>
<evidence type="ECO:0000256" key="11">
    <source>
        <dbReference type="ARBA" id="ARBA00038887"/>
    </source>
</evidence>